<keyword evidence="1" id="KW-0812">Transmembrane</keyword>
<feature type="transmembrane region" description="Helical" evidence="1">
    <location>
        <begin position="191"/>
        <end position="207"/>
    </location>
</feature>
<feature type="transmembrane region" description="Helical" evidence="1">
    <location>
        <begin position="428"/>
        <end position="445"/>
    </location>
</feature>
<feature type="transmembrane region" description="Helical" evidence="1">
    <location>
        <begin position="242"/>
        <end position="262"/>
    </location>
</feature>
<feature type="transmembrane region" description="Helical" evidence="1">
    <location>
        <begin position="12"/>
        <end position="31"/>
    </location>
</feature>
<feature type="transmembrane region" description="Helical" evidence="1">
    <location>
        <begin position="213"/>
        <end position="230"/>
    </location>
</feature>
<dbReference type="RefSeq" id="WP_183279167.1">
    <property type="nucleotide sequence ID" value="NZ_BLZR01000001.1"/>
</dbReference>
<feature type="transmembrane region" description="Helical" evidence="1">
    <location>
        <begin position="110"/>
        <end position="129"/>
    </location>
</feature>
<dbReference type="Proteomes" id="UP000580568">
    <property type="component" value="Unassembled WGS sequence"/>
</dbReference>
<protein>
    <recommendedName>
        <fullName evidence="4">Transmembrane protein</fullName>
    </recommendedName>
</protein>
<organism evidence="2 3">
    <name type="scientific">Clostridium fungisolvens</name>
    <dbReference type="NCBI Taxonomy" id="1604897"/>
    <lineage>
        <taxon>Bacteria</taxon>
        <taxon>Bacillati</taxon>
        <taxon>Bacillota</taxon>
        <taxon>Clostridia</taxon>
        <taxon>Eubacteriales</taxon>
        <taxon>Clostridiaceae</taxon>
        <taxon>Clostridium</taxon>
    </lineage>
</organism>
<dbReference type="AlphaFoldDB" id="A0A6V8SML5"/>
<keyword evidence="3" id="KW-1185">Reference proteome</keyword>
<keyword evidence="1" id="KW-0472">Membrane</keyword>
<proteinExistence type="predicted"/>
<name>A0A6V8SML5_9CLOT</name>
<evidence type="ECO:0008006" key="4">
    <source>
        <dbReference type="Google" id="ProtNLM"/>
    </source>
</evidence>
<accession>A0A6V8SML5</accession>
<comment type="caution">
    <text evidence="2">The sequence shown here is derived from an EMBL/GenBank/DDBJ whole genome shotgun (WGS) entry which is preliminary data.</text>
</comment>
<reference evidence="2 3" key="1">
    <citation type="submission" date="2020-07" db="EMBL/GenBank/DDBJ databases">
        <title>A new beta-1,3-glucan-decomposing anaerobic bacterium isolated from anoxic soil subjected to biological soil disinfestation.</title>
        <authorList>
            <person name="Ueki A."/>
            <person name="Tonouchi A."/>
        </authorList>
    </citation>
    <scope>NUCLEOTIDE SEQUENCE [LARGE SCALE GENOMIC DNA]</scope>
    <source>
        <strain evidence="2 3">TW1</strain>
    </source>
</reference>
<dbReference type="EMBL" id="BLZR01000001">
    <property type="protein sequence ID" value="GFP77815.1"/>
    <property type="molecule type" value="Genomic_DNA"/>
</dbReference>
<sequence length="480" mass="55409">MRKIKINLNDSFFISFAIILISLICTFTLFIKPVIGVADNGDFYRIISQSGLYHLSKNDNDIFFGYFNRYYGIYKYYNENGMMLLSTQAILIRIALFLNKILKDGYIFDIKYLAILYVITMDFAAYFIIKSLIMDIKLKRYKLLAVLLFVLIFCDTGYIAYFNSFYGEAVNLSFFLLSIGLLLYIYTFDKLTPKYLMLFSIISLIFIGSKQQLAPVGILYCLVLLRLLIITNNKHIKKTIKILTGTFLVVSAIFYFSIVGPFDYINRYHSMTRGVLLNEVNPEEVLSEFGINSQYSILAGNIFYKSMPVIDPNDNKLMNEFYSKYSFGSILKYYAKNPRAFGKVMSIASENAYSIKPDVMGNYEKSAGKSFGERSSFFSLYSYFKSKYLPHNIGFTIFLIIIYFIFAINDYMLHRNKKDTKAQLVEEVFLFVFIVGASQVLVSVLGAGDADISKHLFMFNVSFDLMVYFSAIRLLKHQKQ</sequence>
<evidence type="ECO:0000256" key="1">
    <source>
        <dbReference type="SAM" id="Phobius"/>
    </source>
</evidence>
<feature type="transmembrane region" description="Helical" evidence="1">
    <location>
        <begin position="388"/>
        <end position="408"/>
    </location>
</feature>
<gene>
    <name evidence="2" type="ORF">bsdtw1_03987</name>
</gene>
<feature type="transmembrane region" description="Helical" evidence="1">
    <location>
        <begin position="169"/>
        <end position="186"/>
    </location>
</feature>
<keyword evidence="1" id="KW-1133">Transmembrane helix</keyword>
<evidence type="ECO:0000313" key="3">
    <source>
        <dbReference type="Proteomes" id="UP000580568"/>
    </source>
</evidence>
<feature type="transmembrane region" description="Helical" evidence="1">
    <location>
        <begin position="141"/>
        <end position="163"/>
    </location>
</feature>
<evidence type="ECO:0000313" key="2">
    <source>
        <dbReference type="EMBL" id="GFP77815.1"/>
    </source>
</evidence>
<feature type="transmembrane region" description="Helical" evidence="1">
    <location>
        <begin position="457"/>
        <end position="475"/>
    </location>
</feature>